<gene>
    <name evidence="2" type="ORF">GCG54_00010076</name>
</gene>
<reference evidence="2" key="1">
    <citation type="journal article" date="2020" name="Phytopathology">
        <title>Genome sequence and comparative analysis of Colletotrichum gloeosporioides isolated from Liriodendron leaves.</title>
        <authorList>
            <person name="Fu F.F."/>
            <person name="Hao Z."/>
            <person name="Wang P."/>
            <person name="Lu Y."/>
            <person name="Xue L.J."/>
            <person name="Wei G."/>
            <person name="Tian Y."/>
            <person name="Baishi H."/>
            <person name="Xu H."/>
            <person name="Shi J."/>
            <person name="Cheng T."/>
            <person name="Wang G."/>
            <person name="Yi Y."/>
            <person name="Chen J."/>
        </authorList>
    </citation>
    <scope>NUCLEOTIDE SEQUENCE</scope>
    <source>
        <strain evidence="2">Lc1</strain>
    </source>
</reference>
<dbReference type="Pfam" id="PF20183">
    <property type="entry name" value="DUF6546"/>
    <property type="match status" value="1"/>
</dbReference>
<evidence type="ECO:0000313" key="2">
    <source>
        <dbReference type="EMBL" id="KAF3799883.1"/>
    </source>
</evidence>
<reference evidence="2" key="2">
    <citation type="submission" date="2020-03" db="EMBL/GenBank/DDBJ databases">
        <authorList>
            <person name="Fu F.-F."/>
            <person name="Chen J."/>
        </authorList>
    </citation>
    <scope>NUCLEOTIDE SEQUENCE</scope>
    <source>
        <strain evidence="2">Lc1</strain>
    </source>
</reference>
<organism evidence="2 3">
    <name type="scientific">Colletotrichum gloeosporioides</name>
    <name type="common">Anthracnose fungus</name>
    <name type="synonym">Glomerella cingulata</name>
    <dbReference type="NCBI Taxonomy" id="474922"/>
    <lineage>
        <taxon>Eukaryota</taxon>
        <taxon>Fungi</taxon>
        <taxon>Dikarya</taxon>
        <taxon>Ascomycota</taxon>
        <taxon>Pezizomycotina</taxon>
        <taxon>Sordariomycetes</taxon>
        <taxon>Hypocreomycetidae</taxon>
        <taxon>Glomerellales</taxon>
        <taxon>Glomerellaceae</taxon>
        <taxon>Colletotrichum</taxon>
        <taxon>Colletotrichum gloeosporioides species complex</taxon>
    </lineage>
</organism>
<name>A0A8H4C9X3_COLGL</name>
<keyword evidence="3" id="KW-1185">Reference proteome</keyword>
<evidence type="ECO:0000259" key="1">
    <source>
        <dbReference type="Pfam" id="PF20183"/>
    </source>
</evidence>
<dbReference type="RefSeq" id="XP_045259043.1">
    <property type="nucleotide sequence ID" value="XM_045410008.1"/>
</dbReference>
<comment type="caution">
    <text evidence="2">The sequence shown here is derived from an EMBL/GenBank/DDBJ whole genome shotgun (WGS) entry which is preliminary data.</text>
</comment>
<dbReference type="GeneID" id="69017208"/>
<dbReference type="AlphaFoldDB" id="A0A8H4C9X3"/>
<dbReference type="InterPro" id="IPR046676">
    <property type="entry name" value="DUF6546"/>
</dbReference>
<sequence length="495" mass="56712">MSEKTPNLSCLPPELHLFILQELANLCNEDYAARPGMGAYASVCKSWQMFFEPLVFQHFTLAREDLSEFSKVTQDNRRRSLVRHIWLRLEEPSALQHSELGLEQYKWSQPYFTDIIWNLWTTISQWKVEALAEIGGQQGLTLELSSHKSFPMQEDTFIPREDYRAYSQSLGNGLSAAYKTVSKYYFNAPLYGGDLSTKAKRDLFCKGVRVDSKPLPKVEVVTGFFTRRAYTQNVRPEVLFLIFDSLPRARDIRIERWRHGLVACENEWRNGMQVDLPHHIPASLEKLAIFEEKGPRNGRFNLIPNDKLTESVILGTLHLKRLFLCFFINGDEFFQKLSKSDMTQRVSGRGYQQLTSLTLTSLRLKAKIDGNWDMLTWRGGVIELLQMAATATKLMPKLRLMEVWNGGDGNASVFRYEVSDDNKGEISWQSTQNCDPFEQEVIEAWKEVAQDHGLSGQTVRPPTLLSGDFTYYGSIIPLLKSKGEVLHPMSVAQMT</sequence>
<proteinExistence type="predicted"/>
<dbReference type="EMBL" id="WVTB01000082">
    <property type="protein sequence ID" value="KAF3799883.1"/>
    <property type="molecule type" value="Genomic_DNA"/>
</dbReference>
<evidence type="ECO:0000313" key="3">
    <source>
        <dbReference type="Proteomes" id="UP000613401"/>
    </source>
</evidence>
<dbReference type="Proteomes" id="UP000613401">
    <property type="component" value="Unassembled WGS sequence"/>
</dbReference>
<accession>A0A8H4C9X3</accession>
<feature type="domain" description="DUF6546" evidence="1">
    <location>
        <begin position="280"/>
        <end position="487"/>
    </location>
</feature>
<protein>
    <recommendedName>
        <fullName evidence="1">DUF6546 domain-containing protein</fullName>
    </recommendedName>
</protein>